<protein>
    <submittedName>
        <fullName evidence="1">Uncharacterized protein</fullName>
    </submittedName>
</protein>
<reference evidence="1 2" key="1">
    <citation type="submission" date="2023-02" db="EMBL/GenBank/DDBJ databases">
        <title>Dictyobacter halimunensis sp. nov., a new member of the class Ktedonobacteria from forest soil in a geothermal area.</title>
        <authorList>
            <person name="Rachmania M.K."/>
            <person name="Ningsih F."/>
            <person name="Sakai Y."/>
            <person name="Yabe S."/>
            <person name="Yokota A."/>
            <person name="Sjamsuridzal W."/>
        </authorList>
    </citation>
    <scope>NUCLEOTIDE SEQUENCE [LARGE SCALE GENOMIC DNA]</scope>
    <source>
        <strain evidence="1 2">S3.2.2.5</strain>
    </source>
</reference>
<gene>
    <name evidence="1" type="ORF">KDH_04770</name>
</gene>
<dbReference type="Proteomes" id="UP001344906">
    <property type="component" value="Unassembled WGS sequence"/>
</dbReference>
<keyword evidence="2" id="KW-1185">Reference proteome</keyword>
<sequence>MESLPHCYPTFESVESNRQEVRRLQKEQMKYGIYAYIPGTWQTYEEVIQSLIELDLRSQYEERRRKNHKY</sequence>
<evidence type="ECO:0000313" key="2">
    <source>
        <dbReference type="Proteomes" id="UP001344906"/>
    </source>
</evidence>
<evidence type="ECO:0000313" key="1">
    <source>
        <dbReference type="EMBL" id="GLV53625.1"/>
    </source>
</evidence>
<comment type="caution">
    <text evidence="1">The sequence shown here is derived from an EMBL/GenBank/DDBJ whole genome shotgun (WGS) entry which is preliminary data.</text>
</comment>
<organism evidence="1 2">
    <name type="scientific">Dictyobacter halimunensis</name>
    <dbReference type="NCBI Taxonomy" id="3026934"/>
    <lineage>
        <taxon>Bacteria</taxon>
        <taxon>Bacillati</taxon>
        <taxon>Chloroflexota</taxon>
        <taxon>Ktedonobacteria</taxon>
        <taxon>Ktedonobacterales</taxon>
        <taxon>Dictyobacteraceae</taxon>
        <taxon>Dictyobacter</taxon>
    </lineage>
</organism>
<accession>A0ABQ6FJ84</accession>
<dbReference type="RefSeq" id="WP_338247336.1">
    <property type="nucleotide sequence ID" value="NZ_BSRI01000001.1"/>
</dbReference>
<dbReference type="EMBL" id="BSRI01000001">
    <property type="protein sequence ID" value="GLV53625.1"/>
    <property type="molecule type" value="Genomic_DNA"/>
</dbReference>
<name>A0ABQ6FJ84_9CHLR</name>
<proteinExistence type="predicted"/>